<feature type="compositionally biased region" description="Low complexity" evidence="1">
    <location>
        <begin position="80"/>
        <end position="89"/>
    </location>
</feature>
<evidence type="ECO:0000256" key="1">
    <source>
        <dbReference type="SAM" id="MobiDB-lite"/>
    </source>
</evidence>
<evidence type="ECO:0000313" key="2">
    <source>
        <dbReference type="EMBL" id="CAB4611894.1"/>
    </source>
</evidence>
<accession>A0A6J6HLK2</accession>
<organism evidence="2">
    <name type="scientific">freshwater metagenome</name>
    <dbReference type="NCBI Taxonomy" id="449393"/>
    <lineage>
        <taxon>unclassified sequences</taxon>
        <taxon>metagenomes</taxon>
        <taxon>ecological metagenomes</taxon>
    </lineage>
</organism>
<dbReference type="EMBL" id="CAEZUR010000070">
    <property type="protein sequence ID" value="CAB4611894.1"/>
    <property type="molecule type" value="Genomic_DNA"/>
</dbReference>
<feature type="compositionally biased region" description="Low complexity" evidence="1">
    <location>
        <begin position="109"/>
        <end position="124"/>
    </location>
</feature>
<gene>
    <name evidence="2" type="ORF">UFOPK1843_00886</name>
</gene>
<feature type="region of interest" description="Disordered" evidence="1">
    <location>
        <begin position="66"/>
        <end position="141"/>
    </location>
</feature>
<name>A0A6J6HLK2_9ZZZZ</name>
<proteinExistence type="predicted"/>
<protein>
    <submittedName>
        <fullName evidence="2">Unannotated protein</fullName>
    </submittedName>
</protein>
<dbReference type="AlphaFoldDB" id="A0A6J6HLK2"/>
<sequence>MPEPLAPIRTVMSPLLFGGFLREENFGDPGLIRPPSNVKESSTMSAKRSIRCSAITIVIPNRFKEERSFLRRSEPDRSSAENGSSSSNSLEPETRPAAMARRCCHPAESECGSSFNSSCNSNFSATSPTRMDTSDLENPCCTRENASSSNTVAATKLSRGNWFT</sequence>
<feature type="compositionally biased region" description="Basic and acidic residues" evidence="1">
    <location>
        <begin position="66"/>
        <end position="79"/>
    </location>
</feature>
<reference evidence="2" key="1">
    <citation type="submission" date="2020-05" db="EMBL/GenBank/DDBJ databases">
        <authorList>
            <person name="Chiriac C."/>
            <person name="Salcher M."/>
            <person name="Ghai R."/>
            <person name="Kavagutti S V."/>
        </authorList>
    </citation>
    <scope>NUCLEOTIDE SEQUENCE</scope>
</reference>